<evidence type="ECO:0000256" key="1">
    <source>
        <dbReference type="SAM" id="MobiDB-lite"/>
    </source>
</evidence>
<comment type="caution">
    <text evidence="3">The sequence shown here is derived from an EMBL/GenBank/DDBJ whole genome shotgun (WGS) entry which is preliminary data.</text>
</comment>
<proteinExistence type="predicted"/>
<accession>A0A9J6D0F4</accession>
<name>A0A9J6D0F4_RHIMP</name>
<keyword evidence="2" id="KW-1133">Transmembrane helix</keyword>
<evidence type="ECO:0000313" key="3">
    <source>
        <dbReference type="EMBL" id="KAH7964393.1"/>
    </source>
</evidence>
<feature type="region of interest" description="Disordered" evidence="1">
    <location>
        <begin position="1"/>
        <end position="157"/>
    </location>
</feature>
<evidence type="ECO:0000256" key="2">
    <source>
        <dbReference type="SAM" id="Phobius"/>
    </source>
</evidence>
<feature type="compositionally biased region" description="Low complexity" evidence="1">
    <location>
        <begin position="97"/>
        <end position="111"/>
    </location>
</feature>
<reference evidence="3" key="2">
    <citation type="submission" date="2021-09" db="EMBL/GenBank/DDBJ databases">
        <authorList>
            <person name="Jia N."/>
            <person name="Wang J."/>
            <person name="Shi W."/>
            <person name="Du L."/>
            <person name="Sun Y."/>
            <person name="Zhan W."/>
            <person name="Jiang J."/>
            <person name="Wang Q."/>
            <person name="Zhang B."/>
            <person name="Ji P."/>
            <person name="Sakyi L.B."/>
            <person name="Cui X."/>
            <person name="Yuan T."/>
            <person name="Jiang B."/>
            <person name="Yang W."/>
            <person name="Lam T.T.-Y."/>
            <person name="Chang Q."/>
            <person name="Ding S."/>
            <person name="Wang X."/>
            <person name="Zhu J."/>
            <person name="Ruan X."/>
            <person name="Zhao L."/>
            <person name="Wei J."/>
            <person name="Que T."/>
            <person name="Du C."/>
            <person name="Cheng J."/>
            <person name="Dai P."/>
            <person name="Han X."/>
            <person name="Huang E."/>
            <person name="Gao Y."/>
            <person name="Liu J."/>
            <person name="Shao H."/>
            <person name="Ye R."/>
            <person name="Li L."/>
            <person name="Wei W."/>
            <person name="Wang X."/>
            <person name="Wang C."/>
            <person name="Huo Q."/>
            <person name="Li W."/>
            <person name="Guo W."/>
            <person name="Chen H."/>
            <person name="Chen S."/>
            <person name="Zhou L."/>
            <person name="Zhou L."/>
            <person name="Ni X."/>
            <person name="Tian J."/>
            <person name="Zhou Y."/>
            <person name="Sheng Y."/>
            <person name="Liu T."/>
            <person name="Pan Y."/>
            <person name="Xia L."/>
            <person name="Li J."/>
            <person name="Zhao F."/>
            <person name="Cao W."/>
        </authorList>
    </citation>
    <scope>NUCLEOTIDE SEQUENCE</scope>
    <source>
        <strain evidence="3">Rmic-2018</strain>
        <tissue evidence="3">Larvae</tissue>
    </source>
</reference>
<feature type="transmembrane region" description="Helical" evidence="2">
    <location>
        <begin position="183"/>
        <end position="207"/>
    </location>
</feature>
<keyword evidence="4" id="KW-1185">Reference proteome</keyword>
<reference evidence="3" key="1">
    <citation type="journal article" date="2020" name="Cell">
        <title>Large-Scale Comparative Analyses of Tick Genomes Elucidate Their Genetic Diversity and Vector Capacities.</title>
        <authorList>
            <consortium name="Tick Genome and Microbiome Consortium (TIGMIC)"/>
            <person name="Jia N."/>
            <person name="Wang J."/>
            <person name="Shi W."/>
            <person name="Du L."/>
            <person name="Sun Y."/>
            <person name="Zhan W."/>
            <person name="Jiang J.F."/>
            <person name="Wang Q."/>
            <person name="Zhang B."/>
            <person name="Ji P."/>
            <person name="Bell-Sakyi L."/>
            <person name="Cui X.M."/>
            <person name="Yuan T.T."/>
            <person name="Jiang B.G."/>
            <person name="Yang W.F."/>
            <person name="Lam T.T."/>
            <person name="Chang Q.C."/>
            <person name="Ding S.J."/>
            <person name="Wang X.J."/>
            <person name="Zhu J.G."/>
            <person name="Ruan X.D."/>
            <person name="Zhao L."/>
            <person name="Wei J.T."/>
            <person name="Ye R.Z."/>
            <person name="Que T.C."/>
            <person name="Du C.H."/>
            <person name="Zhou Y.H."/>
            <person name="Cheng J.X."/>
            <person name="Dai P.F."/>
            <person name="Guo W.B."/>
            <person name="Han X.H."/>
            <person name="Huang E.J."/>
            <person name="Li L.F."/>
            <person name="Wei W."/>
            <person name="Gao Y.C."/>
            <person name="Liu J.Z."/>
            <person name="Shao H.Z."/>
            <person name="Wang X."/>
            <person name="Wang C.C."/>
            <person name="Yang T.C."/>
            <person name="Huo Q.B."/>
            <person name="Li W."/>
            <person name="Chen H.Y."/>
            <person name="Chen S.E."/>
            <person name="Zhou L.G."/>
            <person name="Ni X.B."/>
            <person name="Tian J.H."/>
            <person name="Sheng Y."/>
            <person name="Liu T."/>
            <person name="Pan Y.S."/>
            <person name="Xia L.Y."/>
            <person name="Li J."/>
            <person name="Zhao F."/>
            <person name="Cao W.C."/>
        </authorList>
    </citation>
    <scope>NUCLEOTIDE SEQUENCE</scope>
    <source>
        <strain evidence="3">Rmic-2018</strain>
    </source>
</reference>
<dbReference type="EMBL" id="JABSTU010003987">
    <property type="protein sequence ID" value="KAH7964393.1"/>
    <property type="molecule type" value="Genomic_DNA"/>
</dbReference>
<dbReference type="AlphaFoldDB" id="A0A9J6D0F4"/>
<keyword evidence="2" id="KW-0812">Transmembrane</keyword>
<organism evidence="3 4">
    <name type="scientific">Rhipicephalus microplus</name>
    <name type="common">Cattle tick</name>
    <name type="synonym">Boophilus microplus</name>
    <dbReference type="NCBI Taxonomy" id="6941"/>
    <lineage>
        <taxon>Eukaryota</taxon>
        <taxon>Metazoa</taxon>
        <taxon>Ecdysozoa</taxon>
        <taxon>Arthropoda</taxon>
        <taxon>Chelicerata</taxon>
        <taxon>Arachnida</taxon>
        <taxon>Acari</taxon>
        <taxon>Parasitiformes</taxon>
        <taxon>Ixodida</taxon>
        <taxon>Ixodoidea</taxon>
        <taxon>Ixodidae</taxon>
        <taxon>Rhipicephalinae</taxon>
        <taxon>Rhipicephalus</taxon>
        <taxon>Boophilus</taxon>
    </lineage>
</organism>
<protein>
    <recommendedName>
        <fullName evidence="5">Transmembrane protein</fullName>
    </recommendedName>
</protein>
<feature type="compositionally biased region" description="Polar residues" evidence="1">
    <location>
        <begin position="49"/>
        <end position="69"/>
    </location>
</feature>
<sequence>MSQFLGDQTKQNNEWKTTSSSPDGPKTPVSAHGTPTGPLSAAEAAATEDLTTMGRSFLSPTQTVVSPSLQPVAYAKGLEPSVNSNGPPRIVQPRTSEPVAVAPPRAPVEAPGKLSTYKNWRVPASSGVSPSPLPGDEPTTKVTQAGQPVPDGGRKVGGFKMTNSRDVAIERAMEATPATHKDWVPFIHLYFCVLFIIVMILVLYLAIAIKQGSEVTTLALTNLPSYYSARPLPNVTGDEYQHTGEEGLTLNSEVAPVSVVVVVEEGDEASVRFVSDDKDNHDVMTQLRQKNQEATATASEKNVTDVHDTEPELKSFETLMPRLCPELESTATKTHSNVELIHVADGNTSLS</sequence>
<keyword evidence="2" id="KW-0472">Membrane</keyword>
<feature type="compositionally biased region" description="Polar residues" evidence="1">
    <location>
        <begin position="1"/>
        <end position="22"/>
    </location>
</feature>
<evidence type="ECO:0008006" key="5">
    <source>
        <dbReference type="Google" id="ProtNLM"/>
    </source>
</evidence>
<dbReference type="Proteomes" id="UP000821866">
    <property type="component" value="Unassembled WGS sequence"/>
</dbReference>
<evidence type="ECO:0000313" key="4">
    <source>
        <dbReference type="Proteomes" id="UP000821866"/>
    </source>
</evidence>
<gene>
    <name evidence="3" type="ORF">HPB51_027371</name>
</gene>